<dbReference type="AlphaFoldDB" id="A0A975B8C8"/>
<dbReference type="Proteomes" id="UP000663720">
    <property type="component" value="Chromosome"/>
</dbReference>
<proteinExistence type="predicted"/>
<accession>A0A975B8C8</accession>
<protein>
    <submittedName>
        <fullName evidence="1">Uncharacterized protein</fullName>
    </submittedName>
</protein>
<evidence type="ECO:0000313" key="1">
    <source>
        <dbReference type="EMBL" id="QTA80791.1"/>
    </source>
</evidence>
<organism evidence="1 2">
    <name type="scientific">Desulfonema limicola</name>
    <dbReference type="NCBI Taxonomy" id="45656"/>
    <lineage>
        <taxon>Bacteria</taxon>
        <taxon>Pseudomonadati</taxon>
        <taxon>Thermodesulfobacteriota</taxon>
        <taxon>Desulfobacteria</taxon>
        <taxon>Desulfobacterales</taxon>
        <taxon>Desulfococcaceae</taxon>
        <taxon>Desulfonema</taxon>
    </lineage>
</organism>
<evidence type="ECO:0000313" key="2">
    <source>
        <dbReference type="Proteomes" id="UP000663720"/>
    </source>
</evidence>
<name>A0A975B8C8_9BACT</name>
<reference evidence="1" key="1">
    <citation type="journal article" date="2021" name="Microb. Physiol.">
        <title>Proteogenomic Insights into the Physiology of Marine, Sulfate-Reducing, Filamentous Desulfonema limicola and Desulfonema magnum.</title>
        <authorList>
            <person name="Schnaars V."/>
            <person name="Wohlbrand L."/>
            <person name="Scheve S."/>
            <person name="Hinrichs C."/>
            <person name="Reinhardt R."/>
            <person name="Rabus R."/>
        </authorList>
    </citation>
    <scope>NUCLEOTIDE SEQUENCE</scope>
    <source>
        <strain evidence="1">5ac10</strain>
    </source>
</reference>
<keyword evidence="2" id="KW-1185">Reference proteome</keyword>
<sequence>MRVMKNNNLQTIEEQDDYIQSLDIARLHEMERNSEFLFQNDTSLQADNNAEDLKYDNTDSYIQQLQINELKELEINSHLLEKINEVDLQHKVKLTGLKRDIILLIETKKEKATLEQILIYCNTLHIPYKQILPELFTQVAY</sequence>
<dbReference type="EMBL" id="CP061799">
    <property type="protein sequence ID" value="QTA80791.1"/>
    <property type="molecule type" value="Genomic_DNA"/>
</dbReference>
<dbReference type="KEGG" id="dli:dnl_31040"/>
<gene>
    <name evidence="1" type="ORF">dnl_31040</name>
</gene>